<sequence precursor="true">MKRSVAMTMVVTMGLPVTAVAQQSQSELEKMRFNQPRAEQTDHAGSAPAASPVHASLAARRPQQAVA</sequence>
<dbReference type="Proteomes" id="UP000318478">
    <property type="component" value="Unassembled WGS sequence"/>
</dbReference>
<organism evidence="3 4">
    <name type="scientific">Posidoniimonas polymericola</name>
    <dbReference type="NCBI Taxonomy" id="2528002"/>
    <lineage>
        <taxon>Bacteria</taxon>
        <taxon>Pseudomonadati</taxon>
        <taxon>Planctomycetota</taxon>
        <taxon>Planctomycetia</taxon>
        <taxon>Pirellulales</taxon>
        <taxon>Lacipirellulaceae</taxon>
        <taxon>Posidoniimonas</taxon>
    </lineage>
</organism>
<evidence type="ECO:0000313" key="3">
    <source>
        <dbReference type="EMBL" id="TWT85392.1"/>
    </source>
</evidence>
<evidence type="ECO:0000313" key="4">
    <source>
        <dbReference type="Proteomes" id="UP000318478"/>
    </source>
</evidence>
<keyword evidence="2" id="KW-0732">Signal</keyword>
<reference evidence="3 4" key="1">
    <citation type="submission" date="2019-02" db="EMBL/GenBank/DDBJ databases">
        <title>Deep-cultivation of Planctomycetes and their phenomic and genomic characterization uncovers novel biology.</title>
        <authorList>
            <person name="Wiegand S."/>
            <person name="Jogler M."/>
            <person name="Boedeker C."/>
            <person name="Pinto D."/>
            <person name="Vollmers J."/>
            <person name="Rivas-Marin E."/>
            <person name="Kohn T."/>
            <person name="Peeters S.H."/>
            <person name="Heuer A."/>
            <person name="Rast P."/>
            <person name="Oberbeckmann S."/>
            <person name="Bunk B."/>
            <person name="Jeske O."/>
            <person name="Meyerdierks A."/>
            <person name="Storesund J.E."/>
            <person name="Kallscheuer N."/>
            <person name="Luecker S."/>
            <person name="Lage O.M."/>
            <person name="Pohl T."/>
            <person name="Merkel B.J."/>
            <person name="Hornburger P."/>
            <person name="Mueller R.-W."/>
            <person name="Bruemmer F."/>
            <person name="Labrenz M."/>
            <person name="Spormann A.M."/>
            <person name="Op Den Camp H."/>
            <person name="Overmann J."/>
            <person name="Amann R."/>
            <person name="Jetten M.S.M."/>
            <person name="Mascher T."/>
            <person name="Medema M.H."/>
            <person name="Devos D.P."/>
            <person name="Kaster A.-K."/>
            <person name="Ovreas L."/>
            <person name="Rohde M."/>
            <person name="Galperin M.Y."/>
            <person name="Jogler C."/>
        </authorList>
    </citation>
    <scope>NUCLEOTIDE SEQUENCE [LARGE SCALE GENOMIC DNA]</scope>
    <source>
        <strain evidence="3 4">Pla123a</strain>
    </source>
</reference>
<dbReference type="AlphaFoldDB" id="A0A5C5ZDI4"/>
<comment type="caution">
    <text evidence="3">The sequence shown here is derived from an EMBL/GenBank/DDBJ whole genome shotgun (WGS) entry which is preliminary data.</text>
</comment>
<protein>
    <submittedName>
        <fullName evidence="3">Uncharacterized protein</fullName>
    </submittedName>
</protein>
<feature type="chain" id="PRO_5023127554" evidence="2">
    <location>
        <begin position="22"/>
        <end position="67"/>
    </location>
</feature>
<feature type="signal peptide" evidence="2">
    <location>
        <begin position="1"/>
        <end position="21"/>
    </location>
</feature>
<evidence type="ECO:0000256" key="1">
    <source>
        <dbReference type="SAM" id="MobiDB-lite"/>
    </source>
</evidence>
<dbReference type="RefSeq" id="WP_146583659.1">
    <property type="nucleotide sequence ID" value="NZ_SJPO01000001.1"/>
</dbReference>
<keyword evidence="4" id="KW-1185">Reference proteome</keyword>
<dbReference type="EMBL" id="SJPO01000001">
    <property type="protein sequence ID" value="TWT85392.1"/>
    <property type="molecule type" value="Genomic_DNA"/>
</dbReference>
<name>A0A5C5ZDI4_9BACT</name>
<evidence type="ECO:0000256" key="2">
    <source>
        <dbReference type="SAM" id="SignalP"/>
    </source>
</evidence>
<gene>
    <name evidence="3" type="ORF">Pla123a_01990</name>
</gene>
<accession>A0A5C5ZDI4</accession>
<proteinExistence type="predicted"/>
<feature type="region of interest" description="Disordered" evidence="1">
    <location>
        <begin position="23"/>
        <end position="67"/>
    </location>
</feature>